<protein>
    <recommendedName>
        <fullName evidence="3">SnoaL-like domain-containing protein</fullName>
    </recommendedName>
</protein>
<evidence type="ECO:0008006" key="3">
    <source>
        <dbReference type="Google" id="ProtNLM"/>
    </source>
</evidence>
<accession>A0A0J8GMW8</accession>
<name>A0A0J8GMW8_9ALTE</name>
<dbReference type="SUPFAM" id="SSF54427">
    <property type="entry name" value="NTF2-like"/>
    <property type="match status" value="1"/>
</dbReference>
<dbReference type="OrthoDB" id="7658823at2"/>
<reference evidence="1 2" key="1">
    <citation type="submission" date="2015-04" db="EMBL/GenBank/DDBJ databases">
        <title>Draft Genome Sequence of the Novel Agar-Digesting Marine Bacterium Q1.</title>
        <authorList>
            <person name="Li Y."/>
            <person name="Li D."/>
            <person name="Chen G."/>
            <person name="Du Z."/>
        </authorList>
    </citation>
    <scope>NUCLEOTIDE SEQUENCE [LARGE SCALE GENOMIC DNA]</scope>
    <source>
        <strain evidence="1 2">Q1</strain>
    </source>
</reference>
<evidence type="ECO:0000313" key="1">
    <source>
        <dbReference type="EMBL" id="KMT64152.1"/>
    </source>
</evidence>
<comment type="caution">
    <text evidence="1">The sequence shown here is derived from an EMBL/GenBank/DDBJ whole genome shotgun (WGS) entry which is preliminary data.</text>
</comment>
<gene>
    <name evidence="1" type="ORF">XM47_15890</name>
</gene>
<organism evidence="1 2">
    <name type="scientific">Catenovulum maritimum</name>
    <dbReference type="NCBI Taxonomy" id="1513271"/>
    <lineage>
        <taxon>Bacteria</taxon>
        <taxon>Pseudomonadati</taxon>
        <taxon>Pseudomonadota</taxon>
        <taxon>Gammaproteobacteria</taxon>
        <taxon>Alteromonadales</taxon>
        <taxon>Alteromonadaceae</taxon>
        <taxon>Catenovulum</taxon>
    </lineage>
</organism>
<dbReference type="InterPro" id="IPR032710">
    <property type="entry name" value="NTF2-like_dom_sf"/>
</dbReference>
<dbReference type="RefSeq" id="WP_048694703.1">
    <property type="nucleotide sequence ID" value="NZ_KQ130502.1"/>
</dbReference>
<dbReference type="EMBL" id="LAZL01000030">
    <property type="protein sequence ID" value="KMT64152.1"/>
    <property type="molecule type" value="Genomic_DNA"/>
</dbReference>
<keyword evidence="2" id="KW-1185">Reference proteome</keyword>
<proteinExistence type="predicted"/>
<sequence length="121" mass="12990">MSDCIKTFFEAWQVEDADLRLTQINSCVTEAIQYNDPRTPETVTGIPALNNYVGMFSANAPGWSAKVIKSDAVAGVTRVTVAFAGVGPDGAEQVQLGQYFVEKDAELVSRMVGFVGIGEPN</sequence>
<evidence type="ECO:0000313" key="2">
    <source>
        <dbReference type="Proteomes" id="UP000037600"/>
    </source>
</evidence>
<dbReference type="Proteomes" id="UP000037600">
    <property type="component" value="Unassembled WGS sequence"/>
</dbReference>
<dbReference type="Gene3D" id="3.10.450.50">
    <property type="match status" value="1"/>
</dbReference>
<dbReference type="AlphaFoldDB" id="A0A0J8GMW8"/>